<keyword evidence="1" id="KW-1133">Transmembrane helix</keyword>
<dbReference type="PANTHER" id="PTHR34790">
    <property type="entry name" value="PHOTOSYSTEM II CORE COMPLEX PROTEINS PSBY, CHLOROPLASTIC"/>
    <property type="match status" value="1"/>
</dbReference>
<dbReference type="EMBL" id="CP151503">
    <property type="protein sequence ID" value="WZN60419.1"/>
    <property type="molecule type" value="Genomic_DNA"/>
</dbReference>
<dbReference type="GO" id="GO:0009534">
    <property type="term" value="C:chloroplast thylakoid"/>
    <property type="evidence" value="ECO:0007669"/>
    <property type="project" value="TreeGrafter"/>
</dbReference>
<keyword evidence="1" id="KW-0472">Membrane</keyword>
<keyword evidence="1" id="KW-0812">Transmembrane</keyword>
<reference evidence="2 3" key="1">
    <citation type="submission" date="2024-03" db="EMBL/GenBank/DDBJ databases">
        <title>Complete genome sequence of the green alga Chloropicon roscoffensis RCC1871.</title>
        <authorList>
            <person name="Lemieux C."/>
            <person name="Pombert J.-F."/>
            <person name="Otis C."/>
            <person name="Turmel M."/>
        </authorList>
    </citation>
    <scope>NUCLEOTIDE SEQUENCE [LARGE SCALE GENOMIC DNA]</scope>
    <source>
        <strain evidence="2 3">RCC1871</strain>
    </source>
</reference>
<evidence type="ECO:0000313" key="2">
    <source>
        <dbReference type="EMBL" id="WZN60419.1"/>
    </source>
</evidence>
<evidence type="ECO:0000313" key="3">
    <source>
        <dbReference type="Proteomes" id="UP001472866"/>
    </source>
</evidence>
<organism evidence="2 3">
    <name type="scientific">Chloropicon roscoffensis</name>
    <dbReference type="NCBI Taxonomy" id="1461544"/>
    <lineage>
        <taxon>Eukaryota</taxon>
        <taxon>Viridiplantae</taxon>
        <taxon>Chlorophyta</taxon>
        <taxon>Chloropicophyceae</taxon>
        <taxon>Chloropicales</taxon>
        <taxon>Chloropicaceae</taxon>
        <taxon>Chloropicon</taxon>
    </lineage>
</organism>
<dbReference type="GO" id="GO:0009523">
    <property type="term" value="C:photosystem II"/>
    <property type="evidence" value="ECO:0007669"/>
    <property type="project" value="InterPro"/>
</dbReference>
<feature type="transmembrane region" description="Helical" evidence="1">
    <location>
        <begin position="80"/>
        <end position="103"/>
    </location>
</feature>
<dbReference type="PANTHER" id="PTHR34790:SF1">
    <property type="entry name" value="PHOTOSYSTEM II CORE COMPLEX PROTEINS PSBY, CHLOROPLASTIC"/>
    <property type="match status" value="1"/>
</dbReference>
<evidence type="ECO:0000256" key="1">
    <source>
        <dbReference type="SAM" id="Phobius"/>
    </source>
</evidence>
<dbReference type="Proteomes" id="UP001472866">
    <property type="component" value="Chromosome 03"/>
</dbReference>
<keyword evidence="3" id="KW-1185">Reference proteome</keyword>
<dbReference type="AlphaFoldDB" id="A0AAX4P2J1"/>
<accession>A0AAX4P2J1</accession>
<sequence length="124" mass="13208">MMKCVAKKTVASRAGIRAAPRVARPAGGLSRRQQTVCKSSSANKNLPAIAAAVSTVFSASAAHAVEVNQVYGDLASDNRVGVLAFLIAPALGWVLFNSTQGLLGQYDRTKKEADRIEKKTNKFF</sequence>
<protein>
    <submittedName>
        <fullName evidence="2">Photosystem II protein Y</fullName>
    </submittedName>
</protein>
<proteinExistence type="predicted"/>
<gene>
    <name evidence="2" type="ORF">HKI87_03g19480</name>
</gene>
<dbReference type="InterPro" id="IPR038760">
    <property type="entry name" value="PsbY_plant"/>
</dbReference>
<dbReference type="GO" id="GO:0045454">
    <property type="term" value="P:cell redox homeostasis"/>
    <property type="evidence" value="ECO:0007669"/>
    <property type="project" value="TreeGrafter"/>
</dbReference>
<name>A0AAX4P2J1_9CHLO</name>